<protein>
    <recommendedName>
        <fullName evidence="5">Transport permease protein</fullName>
    </recommendedName>
</protein>
<dbReference type="InterPro" id="IPR000412">
    <property type="entry name" value="ABC_2_transport"/>
</dbReference>
<dbReference type="Pfam" id="PF01061">
    <property type="entry name" value="ABC2_membrane"/>
    <property type="match status" value="1"/>
</dbReference>
<gene>
    <name evidence="7" type="ORF">OKA04_02035</name>
</gene>
<evidence type="ECO:0000313" key="7">
    <source>
        <dbReference type="EMBL" id="MCW1883488.1"/>
    </source>
</evidence>
<evidence type="ECO:0000313" key="8">
    <source>
        <dbReference type="Proteomes" id="UP001207930"/>
    </source>
</evidence>
<dbReference type="PIRSF" id="PIRSF006648">
    <property type="entry name" value="DrrB"/>
    <property type="match status" value="1"/>
</dbReference>
<evidence type="ECO:0000256" key="3">
    <source>
        <dbReference type="ARBA" id="ARBA00022989"/>
    </source>
</evidence>
<dbReference type="PANTHER" id="PTHR43229">
    <property type="entry name" value="NODULATION PROTEIN J"/>
    <property type="match status" value="1"/>
</dbReference>
<dbReference type="InterPro" id="IPR051784">
    <property type="entry name" value="Nod_factor_ABC_transporter"/>
</dbReference>
<dbReference type="PANTHER" id="PTHR43229:SF6">
    <property type="entry name" value="ABC-TYPE MULTIDRUG TRANSPORT SYSTEM, PERMEASE COMPONENT"/>
    <property type="match status" value="1"/>
</dbReference>
<dbReference type="Proteomes" id="UP001207930">
    <property type="component" value="Unassembled WGS sequence"/>
</dbReference>
<evidence type="ECO:0000256" key="2">
    <source>
        <dbReference type="ARBA" id="ARBA00022692"/>
    </source>
</evidence>
<organism evidence="7 8">
    <name type="scientific">Luteolibacter flavescens</name>
    <dbReference type="NCBI Taxonomy" id="1859460"/>
    <lineage>
        <taxon>Bacteria</taxon>
        <taxon>Pseudomonadati</taxon>
        <taxon>Verrucomicrobiota</taxon>
        <taxon>Verrucomicrobiia</taxon>
        <taxon>Verrucomicrobiales</taxon>
        <taxon>Verrucomicrobiaceae</taxon>
        <taxon>Luteolibacter</taxon>
    </lineage>
</organism>
<comment type="subcellular location">
    <subcellularLocation>
        <location evidence="5">Cell membrane</location>
        <topology evidence="5">Multi-pass membrane protein</topology>
    </subcellularLocation>
    <subcellularLocation>
        <location evidence="1">Membrane</location>
        <topology evidence="1">Multi-pass membrane protein</topology>
    </subcellularLocation>
</comment>
<dbReference type="InterPro" id="IPR047817">
    <property type="entry name" value="ABC2_TM_bact-type"/>
</dbReference>
<feature type="transmembrane region" description="Helical" evidence="5">
    <location>
        <begin position="238"/>
        <end position="260"/>
    </location>
</feature>
<accession>A0ABT3FIU4</accession>
<evidence type="ECO:0000259" key="6">
    <source>
        <dbReference type="PROSITE" id="PS51012"/>
    </source>
</evidence>
<reference evidence="7 8" key="1">
    <citation type="submission" date="2022-10" db="EMBL/GenBank/DDBJ databases">
        <title>Luteolibacter flavescens strain MCCC 1K03193, whole genome shotgun sequencing project.</title>
        <authorList>
            <person name="Zhao G."/>
            <person name="Shen L."/>
        </authorList>
    </citation>
    <scope>NUCLEOTIDE SEQUENCE [LARGE SCALE GENOMIC DNA]</scope>
    <source>
        <strain evidence="7 8">MCCC 1K03193</strain>
    </source>
</reference>
<sequence length="275" mass="30261">MFRPSVIRALLTRYVLLYAKNPMRAFELFFWPLVQLLVWGFVTMYLQQAGGGGQAAGEGGKAFPNYITFLIGGIILWDALFRAQQGVSISFLEDVWTRNLLNIFAAPVRMTDYIAATFGVGLLRVAITAIVLIVVASVAYSFNLLQFKIGLIAYYANLMIFGWALGILSIALILRWGHGAESLAWALPFMIQPFACVFYPMSVLPGWMQAIASAFPPAHVFEGMRGAIEHGGFDMRQFLIALGLNAVYLGLSGWAFAAVLRTAREKGLLVKTSSS</sequence>
<keyword evidence="2 5" id="KW-0812">Transmembrane</keyword>
<comment type="caution">
    <text evidence="7">The sequence shown here is derived from an EMBL/GenBank/DDBJ whole genome shotgun (WGS) entry which is preliminary data.</text>
</comment>
<feature type="transmembrane region" description="Helical" evidence="5">
    <location>
        <begin position="66"/>
        <end position="92"/>
    </location>
</feature>
<comment type="similarity">
    <text evidence="5">Belongs to the ABC-2 integral membrane protein family.</text>
</comment>
<feature type="transmembrane region" description="Helical" evidence="5">
    <location>
        <begin position="113"/>
        <end position="140"/>
    </location>
</feature>
<feature type="transmembrane region" description="Helical" evidence="5">
    <location>
        <begin position="28"/>
        <end position="46"/>
    </location>
</feature>
<feature type="transmembrane region" description="Helical" evidence="5">
    <location>
        <begin position="152"/>
        <end position="174"/>
    </location>
</feature>
<keyword evidence="5" id="KW-0813">Transport</keyword>
<feature type="domain" description="ABC transmembrane type-2" evidence="6">
    <location>
        <begin position="23"/>
        <end position="259"/>
    </location>
</feature>
<keyword evidence="5" id="KW-1003">Cell membrane</keyword>
<feature type="transmembrane region" description="Helical" evidence="5">
    <location>
        <begin position="183"/>
        <end position="201"/>
    </location>
</feature>
<dbReference type="PROSITE" id="PS51012">
    <property type="entry name" value="ABC_TM2"/>
    <property type="match status" value="1"/>
</dbReference>
<evidence type="ECO:0000256" key="1">
    <source>
        <dbReference type="ARBA" id="ARBA00004141"/>
    </source>
</evidence>
<name>A0ABT3FIU4_9BACT</name>
<dbReference type="InterPro" id="IPR013525">
    <property type="entry name" value="ABC2_TM"/>
</dbReference>
<proteinExistence type="inferred from homology"/>
<dbReference type="RefSeq" id="WP_264499448.1">
    <property type="nucleotide sequence ID" value="NZ_JAPDDS010000001.1"/>
</dbReference>
<keyword evidence="8" id="KW-1185">Reference proteome</keyword>
<dbReference type="EMBL" id="JAPDDS010000001">
    <property type="protein sequence ID" value="MCW1883488.1"/>
    <property type="molecule type" value="Genomic_DNA"/>
</dbReference>
<evidence type="ECO:0000256" key="5">
    <source>
        <dbReference type="RuleBase" id="RU361157"/>
    </source>
</evidence>
<evidence type="ECO:0000256" key="4">
    <source>
        <dbReference type="ARBA" id="ARBA00023136"/>
    </source>
</evidence>
<keyword evidence="3 5" id="KW-1133">Transmembrane helix</keyword>
<keyword evidence="4 5" id="KW-0472">Membrane</keyword>